<organism evidence="2 3">
    <name type="scientific">Stanieria cyanosphaera (strain ATCC 29371 / PCC 7437)</name>
    <dbReference type="NCBI Taxonomy" id="111780"/>
    <lineage>
        <taxon>Bacteria</taxon>
        <taxon>Bacillati</taxon>
        <taxon>Cyanobacteriota</taxon>
        <taxon>Cyanophyceae</taxon>
        <taxon>Pleurocapsales</taxon>
        <taxon>Dermocarpellaceae</taxon>
        <taxon>Stanieria</taxon>
    </lineage>
</organism>
<feature type="compositionally biased region" description="Polar residues" evidence="1">
    <location>
        <begin position="21"/>
        <end position="32"/>
    </location>
</feature>
<evidence type="ECO:0000313" key="3">
    <source>
        <dbReference type="Proteomes" id="UP000010473"/>
    </source>
</evidence>
<feature type="compositionally biased region" description="Low complexity" evidence="1">
    <location>
        <begin position="113"/>
        <end position="122"/>
    </location>
</feature>
<feature type="region of interest" description="Disordered" evidence="1">
    <location>
        <begin position="63"/>
        <end position="133"/>
    </location>
</feature>
<proteinExistence type="predicted"/>
<keyword evidence="3" id="KW-1185">Reference proteome</keyword>
<accession>K9XZP3</accession>
<dbReference type="AlphaFoldDB" id="K9XZP3"/>
<dbReference type="KEGG" id="scs:Sta7437_4104"/>
<dbReference type="EMBL" id="CP003653">
    <property type="protein sequence ID" value="AFZ37581.1"/>
    <property type="molecule type" value="Genomic_DNA"/>
</dbReference>
<feature type="compositionally biased region" description="Polar residues" evidence="1">
    <location>
        <begin position="63"/>
        <end position="90"/>
    </location>
</feature>
<reference evidence="3" key="1">
    <citation type="journal article" date="2013" name="Proc. Natl. Acad. Sci. U.S.A.">
        <title>Improving the coverage of the cyanobacterial phylum using diversity-driven genome sequencing.</title>
        <authorList>
            <person name="Shih P.M."/>
            <person name="Wu D."/>
            <person name="Latifi A."/>
            <person name="Axen S.D."/>
            <person name="Fewer D.P."/>
            <person name="Talla E."/>
            <person name="Calteau A."/>
            <person name="Cai F."/>
            <person name="Tandeau de Marsac N."/>
            <person name="Rippka R."/>
            <person name="Herdman M."/>
            <person name="Sivonen K."/>
            <person name="Coursin T."/>
            <person name="Laurent T."/>
            <person name="Goodwin L."/>
            <person name="Nolan M."/>
            <person name="Davenport K.W."/>
            <person name="Han C.S."/>
            <person name="Rubin E.M."/>
            <person name="Eisen J.A."/>
            <person name="Woyke T."/>
            <person name="Gugger M."/>
            <person name="Kerfeld C.A."/>
        </authorList>
    </citation>
    <scope>NUCLEOTIDE SEQUENCE [LARGE SCALE GENOMIC DNA]</scope>
    <source>
        <strain evidence="3">ATCC 29371 / PCC 7437</strain>
    </source>
</reference>
<dbReference type="NCBIfam" id="NF047397">
    <property type="entry name" value="slr1339_fam"/>
    <property type="match status" value="1"/>
</dbReference>
<dbReference type="eggNOG" id="ENOG5032YW6">
    <property type="taxonomic scope" value="Bacteria"/>
</dbReference>
<dbReference type="InterPro" id="IPR058106">
    <property type="entry name" value="Slr1339"/>
</dbReference>
<dbReference type="Pfam" id="PF26643">
    <property type="entry name" value="Slr1339"/>
    <property type="match status" value="1"/>
</dbReference>
<name>K9XZP3_STAC7</name>
<dbReference type="HOGENOM" id="CLU_106205_0_0_3"/>
<gene>
    <name evidence="2" type="ordered locus">Sta7437_4104</name>
</gene>
<sequence length="185" mass="21546">MNEMDELLAQIKTEYQENEETQSLGDNVSSSVRSHKELKSNPTPALVNSPAEALLDALLAEVDQQSDQSELSQKNNFSKQISSPSLPQSTNKHDLISQLQQEYQAKEQKEQELQQQEQLRQQKQQEQKEQRRKEALKEKAQQWLKKLEPNSEEGLWFEEFAYNYESKLVAAMDYLTALDEVHFHH</sequence>
<dbReference type="OrthoDB" id="425925at2"/>
<dbReference type="RefSeq" id="WP_015195235.1">
    <property type="nucleotide sequence ID" value="NC_019748.1"/>
</dbReference>
<protein>
    <submittedName>
        <fullName evidence="2">Uncharacterized protein</fullName>
    </submittedName>
</protein>
<evidence type="ECO:0000313" key="2">
    <source>
        <dbReference type="EMBL" id="AFZ37581.1"/>
    </source>
</evidence>
<evidence type="ECO:0000256" key="1">
    <source>
        <dbReference type="SAM" id="MobiDB-lite"/>
    </source>
</evidence>
<dbReference type="Proteomes" id="UP000010473">
    <property type="component" value="Chromosome"/>
</dbReference>
<feature type="region of interest" description="Disordered" evidence="1">
    <location>
        <begin position="15"/>
        <end position="47"/>
    </location>
</feature>
<feature type="compositionally biased region" description="Basic and acidic residues" evidence="1">
    <location>
        <begin position="123"/>
        <end position="133"/>
    </location>
</feature>